<dbReference type="OrthoDB" id="3149508at2759"/>
<gene>
    <name evidence="1" type="ORF">PAXRUDRAFT_129857</name>
</gene>
<sequence>VLDDFLRDNAECRTATMNYFSKLQRITSNVFPHLMPVCEPSMDEDDEVNTSQDQYRELMRAARIWKLLKLLKWSSMGHPSPAE</sequence>
<organism evidence="1 2">
    <name type="scientific">Paxillus rubicundulus Ve08.2h10</name>
    <dbReference type="NCBI Taxonomy" id="930991"/>
    <lineage>
        <taxon>Eukaryota</taxon>
        <taxon>Fungi</taxon>
        <taxon>Dikarya</taxon>
        <taxon>Basidiomycota</taxon>
        <taxon>Agaricomycotina</taxon>
        <taxon>Agaricomycetes</taxon>
        <taxon>Agaricomycetidae</taxon>
        <taxon>Boletales</taxon>
        <taxon>Paxilineae</taxon>
        <taxon>Paxillaceae</taxon>
        <taxon>Paxillus</taxon>
    </lineage>
</organism>
<dbReference type="InParanoid" id="A0A0D0ED36"/>
<accession>A0A0D0ED36</accession>
<keyword evidence="2" id="KW-1185">Reference proteome</keyword>
<evidence type="ECO:0000313" key="1">
    <source>
        <dbReference type="EMBL" id="KIL00436.1"/>
    </source>
</evidence>
<feature type="non-terminal residue" evidence="1">
    <location>
        <position position="1"/>
    </location>
</feature>
<name>A0A0D0ED36_9AGAM</name>
<dbReference type="AlphaFoldDB" id="A0A0D0ED36"/>
<evidence type="ECO:0000313" key="2">
    <source>
        <dbReference type="Proteomes" id="UP000054538"/>
    </source>
</evidence>
<dbReference type="HOGENOM" id="CLU_003703_11_2_1"/>
<reference evidence="1 2" key="1">
    <citation type="submission" date="2014-04" db="EMBL/GenBank/DDBJ databases">
        <authorList>
            <consortium name="DOE Joint Genome Institute"/>
            <person name="Kuo A."/>
            <person name="Kohler A."/>
            <person name="Jargeat P."/>
            <person name="Nagy L.G."/>
            <person name="Floudas D."/>
            <person name="Copeland A."/>
            <person name="Barry K.W."/>
            <person name="Cichocki N."/>
            <person name="Veneault-Fourrey C."/>
            <person name="LaButti K."/>
            <person name="Lindquist E.A."/>
            <person name="Lipzen A."/>
            <person name="Lundell T."/>
            <person name="Morin E."/>
            <person name="Murat C."/>
            <person name="Sun H."/>
            <person name="Tunlid A."/>
            <person name="Henrissat B."/>
            <person name="Grigoriev I.V."/>
            <person name="Hibbett D.S."/>
            <person name="Martin F."/>
            <person name="Nordberg H.P."/>
            <person name="Cantor M.N."/>
            <person name="Hua S.X."/>
        </authorList>
    </citation>
    <scope>NUCLEOTIDE SEQUENCE [LARGE SCALE GENOMIC DNA]</scope>
    <source>
        <strain evidence="1 2">Ve08.2h10</strain>
    </source>
</reference>
<reference evidence="2" key="2">
    <citation type="submission" date="2015-01" db="EMBL/GenBank/DDBJ databases">
        <title>Evolutionary Origins and Diversification of the Mycorrhizal Mutualists.</title>
        <authorList>
            <consortium name="DOE Joint Genome Institute"/>
            <consortium name="Mycorrhizal Genomics Consortium"/>
            <person name="Kohler A."/>
            <person name="Kuo A."/>
            <person name="Nagy L.G."/>
            <person name="Floudas D."/>
            <person name="Copeland A."/>
            <person name="Barry K.W."/>
            <person name="Cichocki N."/>
            <person name="Veneault-Fourrey C."/>
            <person name="LaButti K."/>
            <person name="Lindquist E.A."/>
            <person name="Lipzen A."/>
            <person name="Lundell T."/>
            <person name="Morin E."/>
            <person name="Murat C."/>
            <person name="Riley R."/>
            <person name="Ohm R."/>
            <person name="Sun H."/>
            <person name="Tunlid A."/>
            <person name="Henrissat B."/>
            <person name="Grigoriev I.V."/>
            <person name="Hibbett D.S."/>
            <person name="Martin F."/>
        </authorList>
    </citation>
    <scope>NUCLEOTIDE SEQUENCE [LARGE SCALE GENOMIC DNA]</scope>
    <source>
        <strain evidence="2">Ve08.2h10</strain>
    </source>
</reference>
<proteinExistence type="predicted"/>
<dbReference type="EMBL" id="KN824834">
    <property type="protein sequence ID" value="KIL00436.1"/>
    <property type="molecule type" value="Genomic_DNA"/>
</dbReference>
<dbReference type="Proteomes" id="UP000054538">
    <property type="component" value="Unassembled WGS sequence"/>
</dbReference>
<protein>
    <submittedName>
        <fullName evidence="1">Uncharacterized protein</fullName>
    </submittedName>
</protein>